<dbReference type="RefSeq" id="WP_053198135.1">
    <property type="nucleotide sequence ID" value="NZ_CP011409.1"/>
</dbReference>
<keyword evidence="3 6" id="KW-0812">Transmembrane</keyword>
<evidence type="ECO:0000256" key="3">
    <source>
        <dbReference type="ARBA" id="ARBA00022692"/>
    </source>
</evidence>
<comment type="subcellular location">
    <subcellularLocation>
        <location evidence="6">Cell membrane</location>
        <topology evidence="6">Multi-pass membrane protein</topology>
    </subcellularLocation>
    <subcellularLocation>
        <location evidence="1">Membrane</location>
    </subcellularLocation>
</comment>
<keyword evidence="5 6" id="KW-0472">Membrane</keyword>
<dbReference type="PROSITE" id="PS50895">
    <property type="entry name" value="SURF1"/>
    <property type="match status" value="1"/>
</dbReference>
<evidence type="ECO:0000313" key="7">
    <source>
        <dbReference type="EMBL" id="AKZ63510.1"/>
    </source>
</evidence>
<feature type="transmembrane region" description="Helical" evidence="6">
    <location>
        <begin position="210"/>
        <end position="230"/>
    </location>
</feature>
<dbReference type="InterPro" id="IPR045214">
    <property type="entry name" value="Surf1/Surf4"/>
</dbReference>
<organism evidence="7 8">
    <name type="scientific">Herbaspirillum hiltneri N3</name>
    <dbReference type="NCBI Taxonomy" id="1262470"/>
    <lineage>
        <taxon>Bacteria</taxon>
        <taxon>Pseudomonadati</taxon>
        <taxon>Pseudomonadota</taxon>
        <taxon>Betaproteobacteria</taxon>
        <taxon>Burkholderiales</taxon>
        <taxon>Oxalobacteraceae</taxon>
        <taxon>Herbaspirillum</taxon>
    </lineage>
</organism>
<dbReference type="Proteomes" id="UP000063429">
    <property type="component" value="Chromosome"/>
</dbReference>
<keyword evidence="8" id="KW-1185">Reference proteome</keyword>
<evidence type="ECO:0000313" key="8">
    <source>
        <dbReference type="Proteomes" id="UP000063429"/>
    </source>
</evidence>
<dbReference type="InterPro" id="IPR002994">
    <property type="entry name" value="Surf1/Shy1"/>
</dbReference>
<reference evidence="8" key="1">
    <citation type="journal article" date="2015" name="Genome Announc.">
        <title>Complete Genome Sequence of Herbaspirillum hiltneri N3 (DSM 17495), Isolated from Surface-Sterilized Wheat Roots.</title>
        <authorList>
            <person name="Guizelini D."/>
            <person name="Saizaki P.M."/>
            <person name="Coimbra N.A."/>
            <person name="Weiss V.A."/>
            <person name="Faoro H."/>
            <person name="Sfeir M.Z."/>
            <person name="Baura V.A."/>
            <person name="Monteiro R.A."/>
            <person name="Chubatsu L.S."/>
            <person name="Souza E.M."/>
            <person name="Cruz L.M."/>
            <person name="Pedrosa F.O."/>
            <person name="Raittz R.T."/>
            <person name="Marchaukoski J.N."/>
            <person name="Steffens M.B."/>
        </authorList>
    </citation>
    <scope>NUCLEOTIDE SEQUENCE [LARGE SCALE GENOMIC DNA]</scope>
    <source>
        <strain evidence="8">N3</strain>
    </source>
</reference>
<keyword evidence="4 6" id="KW-1133">Transmembrane helix</keyword>
<dbReference type="EMBL" id="CP011409">
    <property type="protein sequence ID" value="AKZ63510.1"/>
    <property type="molecule type" value="Genomic_DNA"/>
</dbReference>
<accession>A0ABM5V1S4</accession>
<evidence type="ECO:0000256" key="6">
    <source>
        <dbReference type="RuleBase" id="RU363076"/>
    </source>
</evidence>
<dbReference type="Pfam" id="PF02104">
    <property type="entry name" value="SURF1"/>
    <property type="match status" value="1"/>
</dbReference>
<sequence length="254" mass="27330">MLAVFLGFLALGAWQVKRLFWKLDLIERVDRRVHAAPVAAPVAAPGVDAWPAVTADSHEYLHVRLSGTFLYAKTARVQALSRLGAGFWLLTPLRGADGVTTLVNRGFIAGGARDEKEGAADAPADVVGLLRISEPHGGFLRKNDAAGDRWFSRDVAAIAASRQLERQLESVAPYFVDAEDTGSAASEQQRAASGQAVGGLTVISFPNNHLVYALTWFGLALMTAGAVFWIRRDERRRLPDAGENKDGKQAPDAG</sequence>
<evidence type="ECO:0000256" key="5">
    <source>
        <dbReference type="ARBA" id="ARBA00023136"/>
    </source>
</evidence>
<comment type="caution">
    <text evidence="6">Lacks conserved residue(s) required for the propagation of feature annotation.</text>
</comment>
<evidence type="ECO:0000256" key="1">
    <source>
        <dbReference type="ARBA" id="ARBA00004370"/>
    </source>
</evidence>
<proteinExistence type="inferred from homology"/>
<protein>
    <recommendedName>
        <fullName evidence="6">SURF1-like protein</fullName>
    </recommendedName>
</protein>
<name>A0ABM5V1S4_9BURK</name>
<comment type="similarity">
    <text evidence="2 6">Belongs to the SURF1 family.</text>
</comment>
<gene>
    <name evidence="7" type="ORF">F506_13280</name>
</gene>
<dbReference type="PANTHER" id="PTHR23427:SF2">
    <property type="entry name" value="SURFEIT LOCUS PROTEIN 1"/>
    <property type="match status" value="1"/>
</dbReference>
<evidence type="ECO:0000256" key="2">
    <source>
        <dbReference type="ARBA" id="ARBA00007165"/>
    </source>
</evidence>
<evidence type="ECO:0000256" key="4">
    <source>
        <dbReference type="ARBA" id="ARBA00022989"/>
    </source>
</evidence>
<dbReference type="PANTHER" id="PTHR23427">
    <property type="entry name" value="SURFEIT LOCUS PROTEIN"/>
    <property type="match status" value="1"/>
</dbReference>
<keyword evidence="6" id="KW-1003">Cell membrane</keyword>
<dbReference type="CDD" id="cd06662">
    <property type="entry name" value="SURF1"/>
    <property type="match status" value="1"/>
</dbReference>